<dbReference type="RefSeq" id="WP_090610108.1">
    <property type="nucleotide sequence ID" value="NZ_CP067124.1"/>
</dbReference>
<protein>
    <recommendedName>
        <fullName evidence="2">histidine kinase</fullName>
        <ecNumber evidence="2">2.7.13.3</ecNumber>
    </recommendedName>
</protein>
<keyword evidence="5" id="KW-0547">Nucleotide-binding</keyword>
<dbReference type="Gene3D" id="3.30.565.10">
    <property type="entry name" value="Histidine kinase-like ATPase, C-terminal domain"/>
    <property type="match status" value="1"/>
</dbReference>
<keyword evidence="3" id="KW-0597">Phosphoprotein</keyword>
<name>A0A1H8E067_9RHOB</name>
<dbReference type="Pfam" id="PF07730">
    <property type="entry name" value="HisKA_3"/>
    <property type="match status" value="1"/>
</dbReference>
<gene>
    <name evidence="10" type="ORF">SAMN04489859_1001126</name>
</gene>
<dbReference type="PANTHER" id="PTHR24421:SF10">
    <property type="entry name" value="NITRATE_NITRITE SENSOR PROTEIN NARQ"/>
    <property type="match status" value="1"/>
</dbReference>
<dbReference type="InterPro" id="IPR050482">
    <property type="entry name" value="Sensor_HK_TwoCompSys"/>
</dbReference>
<proteinExistence type="predicted"/>
<dbReference type="EC" id="2.7.13.3" evidence="2"/>
<evidence type="ECO:0000256" key="7">
    <source>
        <dbReference type="ARBA" id="ARBA00022840"/>
    </source>
</evidence>
<keyword evidence="7" id="KW-0067">ATP-binding</keyword>
<evidence type="ECO:0000256" key="5">
    <source>
        <dbReference type="ARBA" id="ARBA00022741"/>
    </source>
</evidence>
<dbReference type="SUPFAM" id="SSF55874">
    <property type="entry name" value="ATPase domain of HSP90 chaperone/DNA topoisomerase II/histidine kinase"/>
    <property type="match status" value="1"/>
</dbReference>
<evidence type="ECO:0000313" key="10">
    <source>
        <dbReference type="EMBL" id="SEN12969.1"/>
    </source>
</evidence>
<dbReference type="AlphaFoldDB" id="A0A1H8E067"/>
<keyword evidence="11" id="KW-1185">Reference proteome</keyword>
<reference evidence="10 11" key="1">
    <citation type="submission" date="2016-10" db="EMBL/GenBank/DDBJ databases">
        <authorList>
            <person name="de Groot N.N."/>
        </authorList>
    </citation>
    <scope>NUCLEOTIDE SEQUENCE [LARGE SCALE GENOMIC DNA]</scope>
    <source>
        <strain evidence="10 11">DSM 8512</strain>
    </source>
</reference>
<accession>A0A1H8E067</accession>
<keyword evidence="4" id="KW-0808">Transferase</keyword>
<evidence type="ECO:0000256" key="4">
    <source>
        <dbReference type="ARBA" id="ARBA00022679"/>
    </source>
</evidence>
<evidence type="ECO:0000313" key="11">
    <source>
        <dbReference type="Proteomes" id="UP000199054"/>
    </source>
</evidence>
<evidence type="ECO:0000256" key="3">
    <source>
        <dbReference type="ARBA" id="ARBA00022553"/>
    </source>
</evidence>
<evidence type="ECO:0000256" key="1">
    <source>
        <dbReference type="ARBA" id="ARBA00000085"/>
    </source>
</evidence>
<evidence type="ECO:0000256" key="6">
    <source>
        <dbReference type="ARBA" id="ARBA00022777"/>
    </source>
</evidence>
<dbReference type="InterPro" id="IPR011712">
    <property type="entry name" value="Sig_transdc_His_kin_sub3_dim/P"/>
</dbReference>
<dbReference type="EMBL" id="FODE01000001">
    <property type="protein sequence ID" value="SEN12969.1"/>
    <property type="molecule type" value="Genomic_DNA"/>
</dbReference>
<dbReference type="Proteomes" id="UP000199054">
    <property type="component" value="Unassembled WGS sequence"/>
</dbReference>
<dbReference type="GO" id="GO:0016020">
    <property type="term" value="C:membrane"/>
    <property type="evidence" value="ECO:0007669"/>
    <property type="project" value="InterPro"/>
</dbReference>
<comment type="catalytic activity">
    <reaction evidence="1">
        <text>ATP + protein L-histidine = ADP + protein N-phospho-L-histidine.</text>
        <dbReference type="EC" id="2.7.13.3"/>
    </reaction>
</comment>
<evidence type="ECO:0000256" key="8">
    <source>
        <dbReference type="ARBA" id="ARBA00023012"/>
    </source>
</evidence>
<dbReference type="GO" id="GO:0005524">
    <property type="term" value="F:ATP binding"/>
    <property type="evidence" value="ECO:0007669"/>
    <property type="project" value="UniProtKB-KW"/>
</dbReference>
<feature type="domain" description="Signal transduction histidine kinase subgroup 3 dimerisation and phosphoacceptor" evidence="9">
    <location>
        <begin position="17"/>
        <end position="84"/>
    </location>
</feature>
<dbReference type="PANTHER" id="PTHR24421">
    <property type="entry name" value="NITRATE/NITRITE SENSOR PROTEIN NARX-RELATED"/>
    <property type="match status" value="1"/>
</dbReference>
<evidence type="ECO:0000259" key="9">
    <source>
        <dbReference type="Pfam" id="PF07730"/>
    </source>
</evidence>
<evidence type="ECO:0000256" key="2">
    <source>
        <dbReference type="ARBA" id="ARBA00012438"/>
    </source>
</evidence>
<dbReference type="InterPro" id="IPR036890">
    <property type="entry name" value="HATPase_C_sf"/>
</dbReference>
<organism evidence="10 11">
    <name type="scientific">Paracoccus alcaliphilus</name>
    <dbReference type="NCBI Taxonomy" id="34002"/>
    <lineage>
        <taxon>Bacteria</taxon>
        <taxon>Pseudomonadati</taxon>
        <taxon>Pseudomonadota</taxon>
        <taxon>Alphaproteobacteria</taxon>
        <taxon>Rhodobacterales</taxon>
        <taxon>Paracoccaceae</taxon>
        <taxon>Paracoccus</taxon>
    </lineage>
</organism>
<dbReference type="OrthoDB" id="9778496at2"/>
<keyword evidence="6 10" id="KW-0418">Kinase</keyword>
<keyword evidence="8" id="KW-0902">Two-component regulatory system</keyword>
<dbReference type="CDD" id="cd16917">
    <property type="entry name" value="HATPase_UhpB-NarQ-NarX-like"/>
    <property type="match status" value="1"/>
</dbReference>
<dbReference type="STRING" id="34002.SAMN04489859_1001126"/>
<dbReference type="GO" id="GO:0000155">
    <property type="term" value="F:phosphorelay sensor kinase activity"/>
    <property type="evidence" value="ECO:0007669"/>
    <property type="project" value="InterPro"/>
</dbReference>
<dbReference type="GO" id="GO:0046983">
    <property type="term" value="F:protein dimerization activity"/>
    <property type="evidence" value="ECO:0007669"/>
    <property type="project" value="InterPro"/>
</dbReference>
<sequence>MTPDAPPLDEPLDEDAARIASALHDQTGPCLFALNAALHRLRMALDGLPETERAPLAAALAEAERQAGALKRAIRNALEELDPAEGGDLRQMLAELAEGFSGQGATVRLTAGPAPRLPPRVTVVFYRFVRESVLNALRHGKASRVDIRLFYEGTDLVAHVIDTGQGPPADTLRPGRGFRGIASRAASVHASWQPPHHRDGRTITELRMTTQ</sequence>